<dbReference type="Gramene" id="PAN21664">
    <property type="protein sequence ID" value="PAN21664"/>
    <property type="gene ID" value="PAHAL_3G491700"/>
</dbReference>
<dbReference type="Gene3D" id="3.30.430.20">
    <property type="entry name" value="Gnk2 domain, C-X8-C-X2-C motif"/>
    <property type="match status" value="2"/>
</dbReference>
<dbReference type="InterPro" id="IPR017441">
    <property type="entry name" value="Protein_kinase_ATP_BS"/>
</dbReference>
<evidence type="ECO:0000256" key="16">
    <source>
        <dbReference type="ARBA" id="ARBA00023180"/>
    </source>
</evidence>
<dbReference type="PROSITE" id="PS00108">
    <property type="entry name" value="PROTEIN_KINASE_ST"/>
    <property type="match status" value="1"/>
</dbReference>
<dbReference type="InterPro" id="IPR002902">
    <property type="entry name" value="GNK2"/>
</dbReference>
<dbReference type="InterPro" id="IPR038408">
    <property type="entry name" value="GNK2_sf"/>
</dbReference>
<evidence type="ECO:0000256" key="1">
    <source>
        <dbReference type="ARBA" id="ARBA00004251"/>
    </source>
</evidence>
<feature type="domain" description="Protein kinase" evidence="20">
    <location>
        <begin position="327"/>
        <end position="651"/>
    </location>
</feature>
<dbReference type="InterPro" id="IPR001245">
    <property type="entry name" value="Ser-Thr/Tyr_kinase_cat_dom"/>
</dbReference>
<dbReference type="InterPro" id="IPR011009">
    <property type="entry name" value="Kinase-like_dom_sf"/>
</dbReference>
<dbReference type="GO" id="GO:0005524">
    <property type="term" value="F:ATP binding"/>
    <property type="evidence" value="ECO:0007669"/>
    <property type="project" value="UniProtKB-UniRule"/>
</dbReference>
<proteinExistence type="inferred from homology"/>
<evidence type="ECO:0000256" key="11">
    <source>
        <dbReference type="ARBA" id="ARBA00022777"/>
    </source>
</evidence>
<keyword evidence="16" id="KW-0325">Glycoprotein</keyword>
<evidence type="ECO:0000313" key="22">
    <source>
        <dbReference type="EMBL" id="PAN21664.1"/>
    </source>
</evidence>
<comment type="similarity">
    <text evidence="2">In the N-terminal section; belongs to the leguminous lectin family.</text>
</comment>
<dbReference type="Gene3D" id="1.10.510.10">
    <property type="entry name" value="Transferase(Phosphotransferase) domain 1"/>
    <property type="match status" value="1"/>
</dbReference>
<feature type="domain" description="Gnk2-homologous" evidence="21">
    <location>
        <begin position="127"/>
        <end position="239"/>
    </location>
</feature>
<evidence type="ECO:0000256" key="15">
    <source>
        <dbReference type="ARBA" id="ARBA00023170"/>
    </source>
</evidence>
<feature type="signal peptide" evidence="19">
    <location>
        <begin position="1"/>
        <end position="19"/>
    </location>
</feature>
<gene>
    <name evidence="22" type="ORF">PAHAL_3G491700</name>
</gene>
<evidence type="ECO:0000256" key="2">
    <source>
        <dbReference type="ARBA" id="ARBA00008536"/>
    </source>
</evidence>
<evidence type="ECO:0008006" key="23">
    <source>
        <dbReference type="Google" id="ProtNLM"/>
    </source>
</evidence>
<dbReference type="GO" id="GO:0004674">
    <property type="term" value="F:protein serine/threonine kinase activity"/>
    <property type="evidence" value="ECO:0007669"/>
    <property type="project" value="UniProtKB-KW"/>
</dbReference>
<evidence type="ECO:0000256" key="12">
    <source>
        <dbReference type="ARBA" id="ARBA00022840"/>
    </source>
</evidence>
<evidence type="ECO:0000259" key="20">
    <source>
        <dbReference type="PROSITE" id="PS50011"/>
    </source>
</evidence>
<evidence type="ECO:0000256" key="13">
    <source>
        <dbReference type="ARBA" id="ARBA00022989"/>
    </source>
</evidence>
<dbReference type="EMBL" id="CM008048">
    <property type="protein sequence ID" value="PAN21664.1"/>
    <property type="molecule type" value="Genomic_DNA"/>
</dbReference>
<evidence type="ECO:0000256" key="14">
    <source>
        <dbReference type="ARBA" id="ARBA00023136"/>
    </source>
</evidence>
<dbReference type="SMART" id="SM00220">
    <property type="entry name" value="S_TKc"/>
    <property type="match status" value="1"/>
</dbReference>
<name>A0A2S3HF71_9POAL</name>
<feature type="chain" id="PRO_5015770082" description="Protein kinase domain-containing protein" evidence="19">
    <location>
        <begin position="20"/>
        <end position="691"/>
    </location>
</feature>
<feature type="region of interest" description="Disordered" evidence="18">
    <location>
        <begin position="399"/>
        <end position="429"/>
    </location>
</feature>
<keyword evidence="15" id="KW-0675">Receptor</keyword>
<dbReference type="AlphaFoldDB" id="A0A2S3HF71"/>
<feature type="binding site" evidence="17">
    <location>
        <position position="356"/>
    </location>
    <ligand>
        <name>ATP</name>
        <dbReference type="ChEBI" id="CHEBI:30616"/>
    </ligand>
</feature>
<feature type="region of interest" description="Disordered" evidence="18">
    <location>
        <begin position="671"/>
        <end position="691"/>
    </location>
</feature>
<keyword evidence="8 19" id="KW-0732">Signal</keyword>
<dbReference type="FunFam" id="1.10.510.10:FF:000240">
    <property type="entry name" value="Lectin-domain containing receptor kinase A4.3"/>
    <property type="match status" value="1"/>
</dbReference>
<evidence type="ECO:0000256" key="8">
    <source>
        <dbReference type="ARBA" id="ARBA00022729"/>
    </source>
</evidence>
<organism evidence="22">
    <name type="scientific">Panicum hallii</name>
    <dbReference type="NCBI Taxonomy" id="206008"/>
    <lineage>
        <taxon>Eukaryota</taxon>
        <taxon>Viridiplantae</taxon>
        <taxon>Streptophyta</taxon>
        <taxon>Embryophyta</taxon>
        <taxon>Tracheophyta</taxon>
        <taxon>Spermatophyta</taxon>
        <taxon>Magnoliopsida</taxon>
        <taxon>Liliopsida</taxon>
        <taxon>Poales</taxon>
        <taxon>Poaceae</taxon>
        <taxon>PACMAD clade</taxon>
        <taxon>Panicoideae</taxon>
        <taxon>Panicodae</taxon>
        <taxon>Paniceae</taxon>
        <taxon>Panicinae</taxon>
        <taxon>Panicum</taxon>
        <taxon>Panicum sect. Panicum</taxon>
    </lineage>
</organism>
<evidence type="ECO:0000259" key="21">
    <source>
        <dbReference type="PROSITE" id="PS51473"/>
    </source>
</evidence>
<feature type="domain" description="Gnk2-homologous" evidence="21">
    <location>
        <begin position="14"/>
        <end position="119"/>
    </location>
</feature>
<evidence type="ECO:0000256" key="6">
    <source>
        <dbReference type="ARBA" id="ARBA00022679"/>
    </source>
</evidence>
<keyword evidence="6" id="KW-0808">Transferase</keyword>
<dbReference type="InterPro" id="IPR008271">
    <property type="entry name" value="Ser/Thr_kinase_AS"/>
</dbReference>
<evidence type="ECO:0000256" key="18">
    <source>
        <dbReference type="SAM" id="MobiDB-lite"/>
    </source>
</evidence>
<dbReference type="Pfam" id="PF07714">
    <property type="entry name" value="PK_Tyr_Ser-Thr"/>
    <property type="match status" value="2"/>
</dbReference>
<evidence type="ECO:0000256" key="4">
    <source>
        <dbReference type="ARBA" id="ARBA00022475"/>
    </source>
</evidence>
<comment type="subcellular location">
    <subcellularLocation>
        <location evidence="1">Cell membrane</location>
        <topology evidence="1">Single-pass type I membrane protein</topology>
    </subcellularLocation>
</comment>
<feature type="compositionally biased region" description="Gly residues" evidence="18">
    <location>
        <begin position="675"/>
        <end position="684"/>
    </location>
</feature>
<evidence type="ECO:0000256" key="3">
    <source>
        <dbReference type="ARBA" id="ARBA00010217"/>
    </source>
</evidence>
<comment type="similarity">
    <text evidence="3">In the C-terminal section; belongs to the protein kinase superfamily. Ser/Thr protein kinase family.</text>
</comment>
<dbReference type="SUPFAM" id="SSF56112">
    <property type="entry name" value="Protein kinase-like (PK-like)"/>
    <property type="match status" value="1"/>
</dbReference>
<reference evidence="22" key="1">
    <citation type="submission" date="2018-04" db="EMBL/GenBank/DDBJ databases">
        <title>WGS assembly of Panicum hallii.</title>
        <authorList>
            <person name="Lovell J."/>
            <person name="Jenkins J."/>
            <person name="Lowry D."/>
            <person name="Mamidi S."/>
            <person name="Sreedasyam A."/>
            <person name="Weng X."/>
            <person name="Barry K."/>
            <person name="Bonette J."/>
            <person name="Campitelli B."/>
            <person name="Daum C."/>
            <person name="Gordon S."/>
            <person name="Gould B."/>
            <person name="Lipzen A."/>
            <person name="Macqueen A."/>
            <person name="Palacio-Mejia J."/>
            <person name="Plott C."/>
            <person name="Shakirov E."/>
            <person name="Shu S."/>
            <person name="Yoshinaga Y."/>
            <person name="Zane M."/>
            <person name="Rokhsar D."/>
            <person name="Grimwood J."/>
            <person name="Schmutz J."/>
            <person name="Juenger T."/>
        </authorList>
    </citation>
    <scope>NUCLEOTIDE SEQUENCE [LARGE SCALE GENOMIC DNA]</scope>
    <source>
        <strain evidence="22">FIL2</strain>
    </source>
</reference>
<dbReference type="InterPro" id="IPR000719">
    <property type="entry name" value="Prot_kinase_dom"/>
</dbReference>
<dbReference type="Proteomes" id="UP000243499">
    <property type="component" value="Chromosome 3"/>
</dbReference>
<evidence type="ECO:0000256" key="7">
    <source>
        <dbReference type="ARBA" id="ARBA00022692"/>
    </source>
</evidence>
<keyword evidence="12 17" id="KW-0067">ATP-binding</keyword>
<dbReference type="PANTHER" id="PTHR27007">
    <property type="match status" value="1"/>
</dbReference>
<keyword evidence="4" id="KW-1003">Cell membrane</keyword>
<keyword evidence="9" id="KW-0677">Repeat</keyword>
<keyword evidence="5" id="KW-0723">Serine/threonine-protein kinase</keyword>
<evidence type="ECO:0000256" key="5">
    <source>
        <dbReference type="ARBA" id="ARBA00022527"/>
    </source>
</evidence>
<accession>A0A2S3HF71</accession>
<dbReference type="PROSITE" id="PS00107">
    <property type="entry name" value="PROTEIN_KINASE_ATP"/>
    <property type="match status" value="1"/>
</dbReference>
<dbReference type="PROSITE" id="PS51473">
    <property type="entry name" value="GNK2"/>
    <property type="match status" value="2"/>
</dbReference>
<dbReference type="CDD" id="cd23509">
    <property type="entry name" value="Gnk2-like"/>
    <property type="match status" value="1"/>
</dbReference>
<dbReference type="GO" id="GO:0002229">
    <property type="term" value="P:defense response to oomycetes"/>
    <property type="evidence" value="ECO:0007669"/>
    <property type="project" value="UniProtKB-ARBA"/>
</dbReference>
<dbReference type="InterPro" id="IPR050528">
    <property type="entry name" value="L-type_Lectin-RKs"/>
</dbReference>
<evidence type="ECO:0000256" key="10">
    <source>
        <dbReference type="ARBA" id="ARBA00022741"/>
    </source>
</evidence>
<keyword evidence="13" id="KW-1133">Transmembrane helix</keyword>
<keyword evidence="7" id="KW-0812">Transmembrane</keyword>
<dbReference type="GO" id="GO:0005886">
    <property type="term" value="C:plasma membrane"/>
    <property type="evidence" value="ECO:0007669"/>
    <property type="project" value="UniProtKB-SubCell"/>
</dbReference>
<keyword evidence="10 17" id="KW-0547">Nucleotide-binding</keyword>
<evidence type="ECO:0000256" key="9">
    <source>
        <dbReference type="ARBA" id="ARBA00022737"/>
    </source>
</evidence>
<dbReference type="PROSITE" id="PS50011">
    <property type="entry name" value="PROTEIN_KINASE_DOM"/>
    <property type="match status" value="1"/>
</dbReference>
<protein>
    <recommendedName>
        <fullName evidence="23">Protein kinase domain-containing protein</fullName>
    </recommendedName>
</protein>
<evidence type="ECO:0000256" key="17">
    <source>
        <dbReference type="PROSITE-ProRule" id="PRU10141"/>
    </source>
</evidence>
<dbReference type="Pfam" id="PF01657">
    <property type="entry name" value="Stress-antifung"/>
    <property type="match status" value="1"/>
</dbReference>
<keyword evidence="14" id="KW-0472">Membrane</keyword>
<dbReference type="Gene3D" id="3.30.200.20">
    <property type="entry name" value="Phosphorylase Kinase, domain 1"/>
    <property type="match status" value="1"/>
</dbReference>
<sequence>MALWRLLSVLLFTAATLLAGGGVAVGGEYTPFPSPFCSTTDNFTAGSTAAENGGFFMASYGTRRDEVFSLIMCYADYSWDKCMSCVDAAVAWVGAGCPYSRSASVNYDRCLLRHSNEPFFGAADELNLTSWVVCSLEDAADAARMNATRWALVGQLTEQAAGSPLRFAYRNLSYTDSEREPQVMLRAGAVQAGPRDLLPDECSSCLHYLREELGKNIPNDTAGFYLGYSCSSGGSGDEWKRLKLIMVVAGVSVTGTVGFLLFLGLSRRYLLQCCEGRTTATTKMKCVGSRTYFRGEAVELIELERGTGVTGPRRFSYDELTAATNNFSDDRKLGQGGFGSVYRGFLEDLNLHVAIKRVSKTSPQGWREFMSEVKIISGLRHRNVVLLIGWRGRAATGAKRAGMVSGRRKKGKLTGGSRPSAAPGGGEGTNMECYNYGGGGDLLLVYELMHNGSVDSHLHSPSKQLGWRARYQIVLGIGSALVYLHKETEPRVVHRDIKPSNVMLDAAFTAKLGDFGLARAVEDGGRRSRTTTPARTTGYLDPECVATGRTSVESDVYSFGVVLLEIASGRRPVATLPNGSTVHLAQRMRDLHVAGRVRDAADARLGGDYDAEQMERVIVVGLWCAHPDRSLRPTVRHAVNALRFDAPLPILPARSPAVAARLAPPLRHTATISTGAGGSNGYHGHGVTEWQ</sequence>
<keyword evidence="11" id="KW-0418">Kinase</keyword>
<evidence type="ECO:0000256" key="19">
    <source>
        <dbReference type="SAM" id="SignalP"/>
    </source>
</evidence>